<dbReference type="PANTHER" id="PTHR43685">
    <property type="entry name" value="GLYCOSYLTRANSFERASE"/>
    <property type="match status" value="1"/>
</dbReference>
<dbReference type="InterPro" id="IPR001173">
    <property type="entry name" value="Glyco_trans_2-like"/>
</dbReference>
<name>A0A542YMU3_9MICO</name>
<evidence type="ECO:0000256" key="1">
    <source>
        <dbReference type="SAM" id="MobiDB-lite"/>
    </source>
</evidence>
<dbReference type="GO" id="GO:0016740">
    <property type="term" value="F:transferase activity"/>
    <property type="evidence" value="ECO:0007669"/>
    <property type="project" value="UniProtKB-KW"/>
</dbReference>
<dbReference type="Pfam" id="PF00535">
    <property type="entry name" value="Glycos_transf_2"/>
    <property type="match status" value="1"/>
</dbReference>
<gene>
    <name evidence="3" type="ORF">FB467_0467</name>
</gene>
<protein>
    <submittedName>
        <fullName evidence="3">Glycosyl transferase family 2</fullName>
    </submittedName>
</protein>
<dbReference type="OrthoDB" id="4120491at2"/>
<dbReference type="InterPro" id="IPR029044">
    <property type="entry name" value="Nucleotide-diphossugar_trans"/>
</dbReference>
<evidence type="ECO:0000259" key="2">
    <source>
        <dbReference type="Pfam" id="PF00535"/>
    </source>
</evidence>
<dbReference type="AlphaFoldDB" id="A0A542YMU3"/>
<feature type="domain" description="Glycosyltransferase 2-like" evidence="2">
    <location>
        <begin position="33"/>
        <end position="144"/>
    </location>
</feature>
<dbReference type="Proteomes" id="UP000319516">
    <property type="component" value="Unassembled WGS sequence"/>
</dbReference>
<comment type="caution">
    <text evidence="3">The sequence shown here is derived from an EMBL/GenBank/DDBJ whole genome shotgun (WGS) entry which is preliminary data.</text>
</comment>
<reference evidence="3 4" key="1">
    <citation type="submission" date="2019-06" db="EMBL/GenBank/DDBJ databases">
        <title>Sequencing the genomes of 1000 actinobacteria strains.</title>
        <authorList>
            <person name="Klenk H.-P."/>
        </authorList>
    </citation>
    <scope>NUCLEOTIDE SEQUENCE [LARGE SCALE GENOMIC DNA]</scope>
    <source>
        <strain evidence="3 4">DSM 12335</strain>
    </source>
</reference>
<sequence length="467" mass="49945">MGRDETTVVTGQRWPDLPTPPLGGWTPDLTVAVVLPARDCQPQLDRTLASLAGQSYPAELLEVIVVDDASDPPLELPVQEGLRTRLVRRDEGSSHGSGAARHAGAGATDADIVLFLDADMVADRRHVEAHARWHHVCDHAVVLGRKWFVDFAGITAQDVADAVGTEDGIAGLLTGRTLRGHVWQEDHIAEQDGLTRDADDAFLAVVGASVSVRKTFYQDVGGFAGFGLRGIVDTEFGYRAYTRGGLLVPDDEALAYHQGARSFAQRGAQIKLLRTGLAANHLPIPMFRKQNAGRQWVVPAVGVVVPVGGVAPELVQTTIDSVLGSAVTDLAVTVVDPDGTLPDWVHDYFMAETRVVFTDQQPPSSYPSPFTVVVPGGLTVDPETLTRLVQLLDRENVGVVRTDPAETADLGVEVWRTRALCRSAAAGAGDLAARAAELFGERWAPAAASGVRPARYSVTRQGMLATE</sequence>
<accession>A0A542YMU3</accession>
<feature type="region of interest" description="Disordered" evidence="1">
    <location>
        <begin position="1"/>
        <end position="22"/>
    </location>
</feature>
<dbReference type="RefSeq" id="WP_141783660.1">
    <property type="nucleotide sequence ID" value="NZ_BAAAIK010000003.1"/>
</dbReference>
<dbReference type="InterPro" id="IPR050834">
    <property type="entry name" value="Glycosyltransf_2"/>
</dbReference>
<evidence type="ECO:0000313" key="4">
    <source>
        <dbReference type="Proteomes" id="UP000319516"/>
    </source>
</evidence>
<evidence type="ECO:0000313" key="3">
    <source>
        <dbReference type="EMBL" id="TQL49397.1"/>
    </source>
</evidence>
<keyword evidence="3" id="KW-0808">Transferase</keyword>
<dbReference type="SUPFAM" id="SSF53448">
    <property type="entry name" value="Nucleotide-diphospho-sugar transferases"/>
    <property type="match status" value="1"/>
</dbReference>
<dbReference type="EMBL" id="VFOP01000001">
    <property type="protein sequence ID" value="TQL49397.1"/>
    <property type="molecule type" value="Genomic_DNA"/>
</dbReference>
<proteinExistence type="predicted"/>
<dbReference type="PANTHER" id="PTHR43685:SF3">
    <property type="entry name" value="SLR2126 PROTEIN"/>
    <property type="match status" value="1"/>
</dbReference>
<dbReference type="CDD" id="cd00761">
    <property type="entry name" value="Glyco_tranf_GTA_type"/>
    <property type="match status" value="1"/>
</dbReference>
<dbReference type="Gene3D" id="3.90.550.10">
    <property type="entry name" value="Spore Coat Polysaccharide Biosynthesis Protein SpsA, Chain A"/>
    <property type="match status" value="1"/>
</dbReference>
<keyword evidence="4" id="KW-1185">Reference proteome</keyword>
<organism evidence="3 4">
    <name type="scientific">Ornithinicoccus hortensis</name>
    <dbReference type="NCBI Taxonomy" id="82346"/>
    <lineage>
        <taxon>Bacteria</taxon>
        <taxon>Bacillati</taxon>
        <taxon>Actinomycetota</taxon>
        <taxon>Actinomycetes</taxon>
        <taxon>Micrococcales</taxon>
        <taxon>Intrasporangiaceae</taxon>
        <taxon>Ornithinicoccus</taxon>
    </lineage>
</organism>